<evidence type="ECO:0000313" key="2">
    <source>
        <dbReference type="Proteomes" id="UP000645217"/>
    </source>
</evidence>
<evidence type="ECO:0000313" key="1">
    <source>
        <dbReference type="EMBL" id="GGL13968.1"/>
    </source>
</evidence>
<dbReference type="AlphaFoldDB" id="A0A917VSQ1"/>
<organism evidence="1 2">
    <name type="scientific">Sphaerisporangium melleum</name>
    <dbReference type="NCBI Taxonomy" id="321316"/>
    <lineage>
        <taxon>Bacteria</taxon>
        <taxon>Bacillati</taxon>
        <taxon>Actinomycetota</taxon>
        <taxon>Actinomycetes</taxon>
        <taxon>Streptosporangiales</taxon>
        <taxon>Streptosporangiaceae</taxon>
        <taxon>Sphaerisporangium</taxon>
    </lineage>
</organism>
<evidence type="ECO:0008006" key="3">
    <source>
        <dbReference type="Google" id="ProtNLM"/>
    </source>
</evidence>
<dbReference type="Gene3D" id="1.25.40.10">
    <property type="entry name" value="Tetratricopeptide repeat domain"/>
    <property type="match status" value="1"/>
</dbReference>
<proteinExistence type="predicted"/>
<comment type="caution">
    <text evidence="1">The sequence shown here is derived from an EMBL/GenBank/DDBJ whole genome shotgun (WGS) entry which is preliminary data.</text>
</comment>
<dbReference type="RefSeq" id="WP_189166897.1">
    <property type="nucleotide sequence ID" value="NZ_BMNT01000047.1"/>
</dbReference>
<dbReference type="SUPFAM" id="SSF48452">
    <property type="entry name" value="TPR-like"/>
    <property type="match status" value="1"/>
</dbReference>
<dbReference type="InterPro" id="IPR011990">
    <property type="entry name" value="TPR-like_helical_dom_sf"/>
</dbReference>
<name>A0A917VSQ1_9ACTN</name>
<accession>A0A917VSQ1</accession>
<dbReference type="EMBL" id="BMNT01000047">
    <property type="protein sequence ID" value="GGL13968.1"/>
    <property type="molecule type" value="Genomic_DNA"/>
</dbReference>
<keyword evidence="2" id="KW-1185">Reference proteome</keyword>
<dbReference type="Proteomes" id="UP000645217">
    <property type="component" value="Unassembled WGS sequence"/>
</dbReference>
<gene>
    <name evidence="1" type="ORF">GCM10007964_64980</name>
</gene>
<sequence>MGRQRTLFEQACIDRGWGRPAAFIAAFKQAAYMIGEPVELTDRQFRRWCLPGPPRPRQKAWRVLFAMFGVNPADLGFPPAPYGEINPCTFQITDEIEESDVKRRTFVTAAMGTTAGVALGAITPAEAVGTPHVQELRAGLRSLLTLGDAHGGTEVRGLAVRHLNRIRRVIETGTYSDSIGRQLRLLAGQAANRCAYLHFDACDQETARHYWNEALTIGTTLEDDQLKAQALAMLGLQANYEKRPRQARDVLGAARRHAESVGSPVLLSIIFCREADALSQMGDHSAANARLAQSMRLMENPQRGRPAPEWTAFYDRAEIEVYQAHLLSAAGKHKAALPYYQAAVAHTRDSYGRNRAARQVVLAEKLIKAGEVEEGAAAAVTGVNHLTEVSSGRVRHRMIEVRNALASIDSAPAREAADTLTRHLAPA</sequence>
<reference evidence="1" key="1">
    <citation type="journal article" date="2014" name="Int. J. Syst. Evol. Microbiol.">
        <title>Complete genome sequence of Corynebacterium casei LMG S-19264T (=DSM 44701T), isolated from a smear-ripened cheese.</title>
        <authorList>
            <consortium name="US DOE Joint Genome Institute (JGI-PGF)"/>
            <person name="Walter F."/>
            <person name="Albersmeier A."/>
            <person name="Kalinowski J."/>
            <person name="Ruckert C."/>
        </authorList>
    </citation>
    <scope>NUCLEOTIDE SEQUENCE</scope>
    <source>
        <strain evidence="1">JCM 13064</strain>
    </source>
</reference>
<reference evidence="1" key="2">
    <citation type="submission" date="2020-09" db="EMBL/GenBank/DDBJ databases">
        <authorList>
            <person name="Sun Q."/>
            <person name="Ohkuma M."/>
        </authorList>
    </citation>
    <scope>NUCLEOTIDE SEQUENCE</scope>
    <source>
        <strain evidence="1">JCM 13064</strain>
    </source>
</reference>
<protein>
    <recommendedName>
        <fullName evidence="3">Tat pathway signal protein</fullName>
    </recommendedName>
</protein>